<sequence>MSFAKFDDIRYLARGSPRQQQAYQLFTQYPLMKLLQKFDPILAGTIPINIDIENSDLDIICCFNSKADFKNAIALAFSDFEGFQLTDTVINQQETIVAAFSVDGWPVEVFGQYIPTRQQNAYKHMIVEYLLLEHYGESFRQQVIELKKQGYKTEPAFARLLGLNADPYLELLKPGLISSLSNKK</sequence>
<protein>
    <recommendedName>
        <fullName evidence="3">DUF4269 domain-containing protein</fullName>
    </recommendedName>
</protein>
<dbReference type="AlphaFoldDB" id="A0A841JEU6"/>
<accession>A0A841JEU6</accession>
<evidence type="ECO:0008006" key="3">
    <source>
        <dbReference type="Google" id="ProtNLM"/>
    </source>
</evidence>
<dbReference type="Pfam" id="PF14091">
    <property type="entry name" value="DUF4269"/>
    <property type="match status" value="1"/>
</dbReference>
<reference evidence="1 2" key="1">
    <citation type="submission" date="2020-08" db="EMBL/GenBank/DDBJ databases">
        <title>Genomic Encyclopedia of Type Strains, Phase IV (KMG-V): Genome sequencing to study the core and pangenomes of soil and plant-associated prokaryotes.</title>
        <authorList>
            <person name="Whitman W."/>
        </authorList>
    </citation>
    <scope>NUCLEOTIDE SEQUENCE [LARGE SCALE GENOMIC DNA]</scope>
    <source>
        <strain evidence="1 2">MP601</strain>
    </source>
</reference>
<dbReference type="InterPro" id="IPR025365">
    <property type="entry name" value="DUF4269"/>
</dbReference>
<gene>
    <name evidence="1" type="ORF">HDF22_003563</name>
</gene>
<proteinExistence type="predicted"/>
<comment type="caution">
    <text evidence="1">The sequence shown here is derived from an EMBL/GenBank/DDBJ whole genome shotgun (WGS) entry which is preliminary data.</text>
</comment>
<name>A0A841JEU6_9SPHI</name>
<organism evidence="1 2">
    <name type="scientific">Mucilaginibacter lappiensis</name>
    <dbReference type="NCBI Taxonomy" id="354630"/>
    <lineage>
        <taxon>Bacteria</taxon>
        <taxon>Pseudomonadati</taxon>
        <taxon>Bacteroidota</taxon>
        <taxon>Sphingobacteriia</taxon>
        <taxon>Sphingobacteriales</taxon>
        <taxon>Sphingobacteriaceae</taxon>
        <taxon>Mucilaginibacter</taxon>
    </lineage>
</organism>
<evidence type="ECO:0000313" key="2">
    <source>
        <dbReference type="Proteomes" id="UP000548326"/>
    </source>
</evidence>
<dbReference type="EMBL" id="JACHCA010000009">
    <property type="protein sequence ID" value="MBB6129437.1"/>
    <property type="molecule type" value="Genomic_DNA"/>
</dbReference>
<evidence type="ECO:0000313" key="1">
    <source>
        <dbReference type="EMBL" id="MBB6129437.1"/>
    </source>
</evidence>
<dbReference type="RefSeq" id="WP_183588534.1">
    <property type="nucleotide sequence ID" value="NZ_JACHCA010000009.1"/>
</dbReference>
<dbReference type="Proteomes" id="UP000548326">
    <property type="component" value="Unassembled WGS sequence"/>
</dbReference>